<evidence type="ECO:0000259" key="13">
    <source>
        <dbReference type="Pfam" id="PF04963"/>
    </source>
</evidence>
<comment type="function">
    <text evidence="10">Sigma factors are initiation factors that promote the attachment of RNA polymerase to specific initiation sites and are then released.</text>
</comment>
<dbReference type="GO" id="GO:0003899">
    <property type="term" value="F:DNA-directed RNA polymerase activity"/>
    <property type="evidence" value="ECO:0007669"/>
    <property type="project" value="UniProtKB-EC"/>
</dbReference>
<dbReference type="InterPro" id="IPR000394">
    <property type="entry name" value="RNA_pol_sigma_54"/>
</dbReference>
<keyword evidence="3 10" id="KW-0240">DNA-directed RNA polymerase</keyword>
<comment type="similarity">
    <text evidence="1 10">Belongs to the sigma-54 factor family.</text>
</comment>
<keyword evidence="15" id="KW-1185">Reference proteome</keyword>
<evidence type="ECO:0000256" key="8">
    <source>
        <dbReference type="ARBA" id="ARBA00023125"/>
    </source>
</evidence>
<dbReference type="NCBIfam" id="NF004595">
    <property type="entry name" value="PRK05932.1-2"/>
    <property type="match status" value="1"/>
</dbReference>
<feature type="domain" description="RNA polymerase sigma factor 54 core-binding" evidence="13">
    <location>
        <begin position="106"/>
        <end position="298"/>
    </location>
</feature>
<reference evidence="14 15" key="1">
    <citation type="submission" date="2023-08" db="EMBL/GenBank/DDBJ databases">
        <title>Whole-genome sequencing of halo(alkali)philic microorganisms from hypersaline lakes.</title>
        <authorList>
            <person name="Sorokin D.Y."/>
            <person name="Abbas B."/>
            <person name="Merkel A.Y."/>
        </authorList>
    </citation>
    <scope>NUCLEOTIDE SEQUENCE [LARGE SCALE GENOMIC DNA]</scope>
    <source>
        <strain evidence="14 15">AB-CW4</strain>
    </source>
</reference>
<dbReference type="Gene3D" id="1.10.10.1330">
    <property type="entry name" value="RNA polymerase sigma-54 factor, core-binding domain"/>
    <property type="match status" value="1"/>
</dbReference>
<evidence type="ECO:0000256" key="10">
    <source>
        <dbReference type="PIRNR" id="PIRNR000774"/>
    </source>
</evidence>
<dbReference type="EMBL" id="JAVDDT010000003">
    <property type="protein sequence ID" value="MDQ2069539.1"/>
    <property type="molecule type" value="Genomic_DNA"/>
</dbReference>
<sequence>MLKPALQLKIGQKLAMTPQLQQAIRLLQLSSLELETEIRQALDSNVMLEAEEELDSARDATDDNSPAPDQTASEVETRFETPDYFYSTGTGGGWQEDIDEDRRSENAEGTSLHDHLHWQLDMASFSEADRRIAEAVIDGIDGDGYLRESLDDLRQALDEEAAEAIEDAEIEMVIRRIQCFDPAGVGARSLRECLNLQLQALAREGADVRLAETLVEEHLEALARQPADKLANRLDCDVASVQAAISLIRSLHPHPGTRVAPATTEYVVPDVVVRRHEGRWVVELNSDITPSLRVNRLYADLVAKRQGGGEFQTMRGQLQEARWLVRSLEMRNDTLLRVASAIVEHQQAFLDQGEEHMKPLVLAEIAEAVDLHESTISRVTTRKYMLTPRGVFEFKYFFSAQLAREDGGETSATAVRARIKRMIAAENPAKPLSDSRLADDLKQEGFRVARRTVAKYREGMNIPPSHERKRVNA</sequence>
<dbReference type="Pfam" id="PF04963">
    <property type="entry name" value="Sigma54_CBD"/>
    <property type="match status" value="1"/>
</dbReference>
<evidence type="ECO:0000256" key="2">
    <source>
        <dbReference type="ARBA" id="ARBA00019942"/>
    </source>
</evidence>
<dbReference type="Pfam" id="PF00309">
    <property type="entry name" value="Sigma54_AID"/>
    <property type="match status" value="1"/>
</dbReference>
<proteinExistence type="inferred from homology"/>
<keyword evidence="4 10" id="KW-0808">Transferase</keyword>
<evidence type="ECO:0000256" key="9">
    <source>
        <dbReference type="ARBA" id="ARBA00023163"/>
    </source>
</evidence>
<dbReference type="PRINTS" id="PR00045">
    <property type="entry name" value="SIGMA54FCT"/>
</dbReference>
<keyword evidence="8 10" id="KW-0238">DNA-binding</keyword>
<keyword evidence="5 10" id="KW-0548">Nucleotidyltransferase</keyword>
<evidence type="ECO:0000256" key="6">
    <source>
        <dbReference type="ARBA" id="ARBA00023015"/>
    </source>
</evidence>
<dbReference type="PROSITE" id="PS50044">
    <property type="entry name" value="SIGMA54_3"/>
    <property type="match status" value="1"/>
</dbReference>
<feature type="domain" description="RNA polymerase sigma factor 54 DNA-binding" evidence="12">
    <location>
        <begin position="314"/>
        <end position="470"/>
    </location>
</feature>
<comment type="caution">
    <text evidence="14">The sequence shown here is derived from an EMBL/GenBank/DDBJ whole genome shotgun (WGS) entry which is preliminary data.</text>
</comment>
<keyword evidence="7 10" id="KW-0731">Sigma factor</keyword>
<dbReference type="RefSeq" id="WP_306728038.1">
    <property type="nucleotide sequence ID" value="NZ_JAVDDT010000003.1"/>
</dbReference>
<dbReference type="Pfam" id="PF04552">
    <property type="entry name" value="Sigma54_DBD"/>
    <property type="match status" value="1"/>
</dbReference>
<dbReference type="NCBIfam" id="NF009118">
    <property type="entry name" value="PRK12469.1"/>
    <property type="match status" value="1"/>
</dbReference>
<dbReference type="PANTHER" id="PTHR32248">
    <property type="entry name" value="RNA POLYMERASE SIGMA-54 FACTOR"/>
    <property type="match status" value="1"/>
</dbReference>
<evidence type="ECO:0000256" key="7">
    <source>
        <dbReference type="ARBA" id="ARBA00023082"/>
    </source>
</evidence>
<feature type="region of interest" description="Disordered" evidence="11">
    <location>
        <begin position="52"/>
        <end position="110"/>
    </location>
</feature>
<keyword evidence="9 10" id="KW-0804">Transcription</keyword>
<evidence type="ECO:0000256" key="11">
    <source>
        <dbReference type="SAM" id="MobiDB-lite"/>
    </source>
</evidence>
<dbReference type="InterPro" id="IPR007634">
    <property type="entry name" value="RNA_pol_sigma_54_DNA-bd"/>
</dbReference>
<evidence type="ECO:0000259" key="12">
    <source>
        <dbReference type="Pfam" id="PF04552"/>
    </source>
</evidence>
<keyword evidence="6 10" id="KW-0805">Transcription regulation</keyword>
<feature type="compositionally biased region" description="Basic and acidic residues" evidence="11">
    <location>
        <begin position="100"/>
        <end position="110"/>
    </location>
</feature>
<evidence type="ECO:0000256" key="4">
    <source>
        <dbReference type="ARBA" id="ARBA00022679"/>
    </source>
</evidence>
<gene>
    <name evidence="14" type="ORF">RBH19_06620</name>
</gene>
<dbReference type="Gene3D" id="1.10.10.60">
    <property type="entry name" value="Homeodomain-like"/>
    <property type="match status" value="1"/>
</dbReference>
<dbReference type="NCBIfam" id="TIGR02395">
    <property type="entry name" value="rpoN_sigma"/>
    <property type="match status" value="1"/>
</dbReference>
<dbReference type="InterPro" id="IPR007046">
    <property type="entry name" value="RNA_pol_sigma_54_core-bd"/>
</dbReference>
<dbReference type="PANTHER" id="PTHR32248:SF4">
    <property type="entry name" value="RNA POLYMERASE SIGMA-54 FACTOR"/>
    <property type="match status" value="1"/>
</dbReference>
<feature type="compositionally biased region" description="Polar residues" evidence="11">
    <location>
        <begin position="63"/>
        <end position="74"/>
    </location>
</feature>
<evidence type="ECO:0000313" key="15">
    <source>
        <dbReference type="Proteomes" id="UP001239019"/>
    </source>
</evidence>
<name>A0ABU0W6H3_9GAMM</name>
<protein>
    <recommendedName>
        <fullName evidence="2 10">RNA polymerase sigma-54 factor</fullName>
    </recommendedName>
</protein>
<evidence type="ECO:0000256" key="5">
    <source>
        <dbReference type="ARBA" id="ARBA00022695"/>
    </source>
</evidence>
<accession>A0ABU0W6H3</accession>
<evidence type="ECO:0000313" key="14">
    <source>
        <dbReference type="EMBL" id="MDQ2069539.1"/>
    </source>
</evidence>
<dbReference type="PIRSF" id="PIRSF000774">
    <property type="entry name" value="RpoN"/>
    <property type="match status" value="1"/>
</dbReference>
<dbReference type="PROSITE" id="PS00717">
    <property type="entry name" value="SIGMA54_1"/>
    <property type="match status" value="1"/>
</dbReference>
<organism evidence="14 15">
    <name type="scientific">Natronospira bacteriovora</name>
    <dbReference type="NCBI Taxonomy" id="3069753"/>
    <lineage>
        <taxon>Bacteria</taxon>
        <taxon>Pseudomonadati</taxon>
        <taxon>Pseudomonadota</taxon>
        <taxon>Gammaproteobacteria</taxon>
        <taxon>Natronospirales</taxon>
        <taxon>Natronospiraceae</taxon>
        <taxon>Natronospira</taxon>
    </lineage>
</organism>
<dbReference type="InterPro" id="IPR038709">
    <property type="entry name" value="RpoN_core-bd_sf"/>
</dbReference>
<evidence type="ECO:0000256" key="1">
    <source>
        <dbReference type="ARBA" id="ARBA00008798"/>
    </source>
</evidence>
<dbReference type="Proteomes" id="UP001239019">
    <property type="component" value="Unassembled WGS sequence"/>
</dbReference>
<evidence type="ECO:0000256" key="3">
    <source>
        <dbReference type="ARBA" id="ARBA00022478"/>
    </source>
</evidence>
<dbReference type="PROSITE" id="PS00718">
    <property type="entry name" value="SIGMA54_2"/>
    <property type="match status" value="1"/>
</dbReference>